<dbReference type="InParanoid" id="K0KKW2"/>
<gene>
    <name evidence="1" type="ORF">BN7_2316</name>
</gene>
<proteinExistence type="predicted"/>
<dbReference type="HOGENOM" id="CLU_1714729_0_0_1"/>
<dbReference type="EMBL" id="CAIF01000051">
    <property type="protein sequence ID" value="CCH42772.1"/>
    <property type="molecule type" value="Genomic_DNA"/>
</dbReference>
<evidence type="ECO:0000313" key="1">
    <source>
        <dbReference type="EMBL" id="CCH42772.1"/>
    </source>
</evidence>
<organism evidence="1 2">
    <name type="scientific">Wickerhamomyces ciferrii (strain ATCC 14091 / BCRC 22168 / CBS 111 / JCM 3599 / NBRC 0793 / NRRL Y-1031 F-60-10)</name>
    <name type="common">Yeast</name>
    <name type="synonym">Pichia ciferrii</name>
    <dbReference type="NCBI Taxonomy" id="1206466"/>
    <lineage>
        <taxon>Eukaryota</taxon>
        <taxon>Fungi</taxon>
        <taxon>Dikarya</taxon>
        <taxon>Ascomycota</taxon>
        <taxon>Saccharomycotina</taxon>
        <taxon>Saccharomycetes</taxon>
        <taxon>Phaffomycetales</taxon>
        <taxon>Wickerhamomycetaceae</taxon>
        <taxon>Wickerhamomyces</taxon>
    </lineage>
</organism>
<sequence>MNDIQFCYGKKSLDSRLLNACVSNKIFPFNRSTNQEIKMEIKHIVIVKTLSGALKIYLIDHDDMLFRDSKLYKAIAKFIDYKDEKVLIVKSLSLHQIYQKLNYYITNLNIIDVIHINFKYYQMIKQHRLTEISSFIFLLELLWEDLDEINHEY</sequence>
<evidence type="ECO:0000313" key="2">
    <source>
        <dbReference type="Proteomes" id="UP000009328"/>
    </source>
</evidence>
<comment type="caution">
    <text evidence="1">The sequence shown here is derived from an EMBL/GenBank/DDBJ whole genome shotgun (WGS) entry which is preliminary data.</text>
</comment>
<protein>
    <submittedName>
        <fullName evidence="1">Uncharacterized protein</fullName>
    </submittedName>
</protein>
<reference evidence="1 2" key="1">
    <citation type="journal article" date="2012" name="Eukaryot. Cell">
        <title>Draft genome sequence of Wickerhamomyces ciferrii NRRL Y-1031 F-60-10.</title>
        <authorList>
            <person name="Schneider J."/>
            <person name="Andrea H."/>
            <person name="Blom J."/>
            <person name="Jaenicke S."/>
            <person name="Ruckert C."/>
            <person name="Schorsch C."/>
            <person name="Szczepanowski R."/>
            <person name="Farwick M."/>
            <person name="Goesmann A."/>
            <person name="Puhler A."/>
            <person name="Schaffer S."/>
            <person name="Tauch A."/>
            <person name="Kohler T."/>
            <person name="Brinkrolf K."/>
        </authorList>
    </citation>
    <scope>NUCLEOTIDE SEQUENCE [LARGE SCALE GENOMIC DNA]</scope>
    <source>
        <strain evidence="2">ATCC 14091 / BCRC 22168 / CBS 111 / JCM 3599 / NBRC 0793 / NRRL Y-1031 F-60-10</strain>
    </source>
</reference>
<dbReference type="AlphaFoldDB" id="K0KKW2"/>
<name>K0KKW2_WICCF</name>
<dbReference type="Proteomes" id="UP000009328">
    <property type="component" value="Unassembled WGS sequence"/>
</dbReference>
<keyword evidence="2" id="KW-1185">Reference proteome</keyword>
<accession>K0KKW2</accession>